<proteinExistence type="predicted"/>
<dbReference type="Proteomes" id="UP000257144">
    <property type="component" value="Unassembled WGS sequence"/>
</dbReference>
<dbReference type="OrthoDB" id="2988890at2"/>
<evidence type="ECO:0000313" key="1">
    <source>
        <dbReference type="EMBL" id="RDU36894.1"/>
    </source>
</evidence>
<dbReference type="EMBL" id="QNQT01000003">
    <property type="protein sequence ID" value="RDU36894.1"/>
    <property type="molecule type" value="Genomic_DNA"/>
</dbReference>
<dbReference type="Gene3D" id="3.30.310.100">
    <property type="entry name" value="YugN-like"/>
    <property type="match status" value="1"/>
</dbReference>
<dbReference type="RefSeq" id="WP_115451722.1">
    <property type="nucleotide sequence ID" value="NZ_QNQT01000003.1"/>
</dbReference>
<dbReference type="InterPro" id="IPR014967">
    <property type="entry name" value="Uncharacterised_YugN-like"/>
</dbReference>
<dbReference type="Pfam" id="PF08868">
    <property type="entry name" value="YugN"/>
    <property type="match status" value="1"/>
</dbReference>
<sequence length="133" mass="14794">MIPVKSNVEGKDFSFKELEDTLKPLGYSVGGNWDYDKGFFDYKINDNGAYHFFRVPFQAVDGQLDGGNPRVRIGTPFLLAHEYEDGVDEEGNIGNLSASVNQFQSPEDKDAPIDSEYLKIADGLIEKLEAALL</sequence>
<evidence type="ECO:0008006" key="3">
    <source>
        <dbReference type="Google" id="ProtNLM"/>
    </source>
</evidence>
<gene>
    <name evidence="1" type="ORF">DRW41_09320</name>
</gene>
<reference evidence="1 2" key="1">
    <citation type="submission" date="2018-07" db="EMBL/GenBank/DDBJ databases">
        <title>Bacillus sp. YLB-04 draft genome sequence.</title>
        <authorList>
            <person name="Yu L."/>
            <person name="Tang X."/>
        </authorList>
    </citation>
    <scope>NUCLEOTIDE SEQUENCE [LARGE SCALE GENOMIC DNA]</scope>
    <source>
        <strain evidence="1 2">YLB-04</strain>
    </source>
</reference>
<comment type="caution">
    <text evidence="1">The sequence shown here is derived from an EMBL/GenBank/DDBJ whole genome shotgun (WGS) entry which is preliminary data.</text>
</comment>
<dbReference type="InterPro" id="IPR036491">
    <property type="entry name" value="YugN-like_sf"/>
</dbReference>
<dbReference type="SUPFAM" id="SSF160755">
    <property type="entry name" value="YugN-like"/>
    <property type="match status" value="1"/>
</dbReference>
<evidence type="ECO:0000313" key="2">
    <source>
        <dbReference type="Proteomes" id="UP000257144"/>
    </source>
</evidence>
<protein>
    <recommendedName>
        <fullName evidence="3">YugN-like family protein</fullName>
    </recommendedName>
</protein>
<organism evidence="1 2">
    <name type="scientific">Neobacillus piezotolerans</name>
    <dbReference type="NCBI Taxonomy" id="2259171"/>
    <lineage>
        <taxon>Bacteria</taxon>
        <taxon>Bacillati</taxon>
        <taxon>Bacillota</taxon>
        <taxon>Bacilli</taxon>
        <taxon>Bacillales</taxon>
        <taxon>Bacillaceae</taxon>
        <taxon>Neobacillus</taxon>
    </lineage>
</organism>
<dbReference type="AlphaFoldDB" id="A0A3D8GQX1"/>
<name>A0A3D8GQX1_9BACI</name>
<keyword evidence="2" id="KW-1185">Reference proteome</keyword>
<accession>A0A3D8GQX1</accession>